<evidence type="ECO:0000313" key="3">
    <source>
        <dbReference type="Proteomes" id="UP001316803"/>
    </source>
</evidence>
<gene>
    <name evidence="2" type="ORF">OHC33_008116</name>
</gene>
<feature type="region of interest" description="Disordered" evidence="1">
    <location>
        <begin position="21"/>
        <end position="72"/>
    </location>
</feature>
<proteinExistence type="predicted"/>
<sequence length="132" mass="15048">MTSIKYLTKAQAATSCFPNISRPRFPLVRRPPTSQPQLDYNDKEPGELVDDDHEPPKAGWMPDDDASAVPTDTVRDKRIGVLDTKARNWQTGMILYLPHVVPTLNRYETDPDHAVHTEKIAMSHRRCVQPSW</sequence>
<accession>A0AAN8EB58</accession>
<keyword evidence="3" id="KW-1185">Reference proteome</keyword>
<name>A0AAN8EB58_9EURO</name>
<protein>
    <submittedName>
        <fullName evidence="2">Uncharacterized protein</fullName>
    </submittedName>
</protein>
<evidence type="ECO:0000313" key="2">
    <source>
        <dbReference type="EMBL" id="KAK5950733.1"/>
    </source>
</evidence>
<comment type="caution">
    <text evidence="2">The sequence shown here is derived from an EMBL/GenBank/DDBJ whole genome shotgun (WGS) entry which is preliminary data.</text>
</comment>
<dbReference type="Proteomes" id="UP001316803">
    <property type="component" value="Unassembled WGS sequence"/>
</dbReference>
<dbReference type="EMBL" id="JAKLMC020000024">
    <property type="protein sequence ID" value="KAK5950733.1"/>
    <property type="molecule type" value="Genomic_DNA"/>
</dbReference>
<reference evidence="2 3" key="1">
    <citation type="submission" date="2022-12" db="EMBL/GenBank/DDBJ databases">
        <title>Genomic features and morphological characterization of a novel Knufia sp. strain isolated from spacecraft assembly facility.</title>
        <authorList>
            <person name="Teixeira M."/>
            <person name="Chander A.M."/>
            <person name="Stajich J.E."/>
            <person name="Venkateswaran K."/>
        </authorList>
    </citation>
    <scope>NUCLEOTIDE SEQUENCE [LARGE SCALE GENOMIC DNA]</scope>
    <source>
        <strain evidence="2 3">FJI-L2-BK-P2</strain>
    </source>
</reference>
<evidence type="ECO:0000256" key="1">
    <source>
        <dbReference type="SAM" id="MobiDB-lite"/>
    </source>
</evidence>
<organism evidence="2 3">
    <name type="scientific">Knufia fluminis</name>
    <dbReference type="NCBI Taxonomy" id="191047"/>
    <lineage>
        <taxon>Eukaryota</taxon>
        <taxon>Fungi</taxon>
        <taxon>Dikarya</taxon>
        <taxon>Ascomycota</taxon>
        <taxon>Pezizomycotina</taxon>
        <taxon>Eurotiomycetes</taxon>
        <taxon>Chaetothyriomycetidae</taxon>
        <taxon>Chaetothyriales</taxon>
        <taxon>Trichomeriaceae</taxon>
        <taxon>Knufia</taxon>
    </lineage>
</organism>
<dbReference type="AlphaFoldDB" id="A0AAN8EB58"/>